<name>A0AC61NP40_9BACT</name>
<sequence length="76" mass="8428">MFVLKVVLISIVLVAICVAGLATQILLKKNGQFPHTHVGGNREMKKRGLICAKSYDALEQKRAYSKVNFKSLKIAK</sequence>
<reference evidence="1" key="1">
    <citation type="submission" date="2021-08" db="EMBL/GenBank/DDBJ databases">
        <title>Novel anaerobic bacterium isolated from sea squirt in East Sea, Republic of Korea.</title>
        <authorList>
            <person name="Nguyen T.H."/>
            <person name="Li Z."/>
            <person name="Lee Y.-J."/>
            <person name="Ko J."/>
            <person name="Kim S.-G."/>
        </authorList>
    </citation>
    <scope>NUCLEOTIDE SEQUENCE</scope>
    <source>
        <strain evidence="1">KCTC 25031</strain>
    </source>
</reference>
<dbReference type="EMBL" id="CP081303">
    <property type="protein sequence ID" value="QZE14524.1"/>
    <property type="molecule type" value="Genomic_DNA"/>
</dbReference>
<gene>
    <name evidence="1" type="ORF">K4L44_01240</name>
</gene>
<proteinExistence type="predicted"/>
<protein>
    <submittedName>
        <fullName evidence="1">Uncharacterized protein</fullName>
    </submittedName>
</protein>
<dbReference type="Proteomes" id="UP000826212">
    <property type="component" value="Chromosome"/>
</dbReference>
<evidence type="ECO:0000313" key="2">
    <source>
        <dbReference type="Proteomes" id="UP000826212"/>
    </source>
</evidence>
<accession>A0AC61NP40</accession>
<keyword evidence="2" id="KW-1185">Reference proteome</keyword>
<organism evidence="1 2">
    <name type="scientific">Halosquirtibacter laminarini</name>
    <dbReference type="NCBI Taxonomy" id="3374600"/>
    <lineage>
        <taxon>Bacteria</taxon>
        <taxon>Pseudomonadati</taxon>
        <taxon>Bacteroidota</taxon>
        <taxon>Bacteroidia</taxon>
        <taxon>Marinilabiliales</taxon>
        <taxon>Prolixibacteraceae</taxon>
        <taxon>Halosquirtibacter</taxon>
    </lineage>
</organism>
<evidence type="ECO:0000313" key="1">
    <source>
        <dbReference type="EMBL" id="QZE14524.1"/>
    </source>
</evidence>